<dbReference type="Proteomes" id="UP000095283">
    <property type="component" value="Unplaced"/>
</dbReference>
<evidence type="ECO:0000313" key="4">
    <source>
        <dbReference type="WBParaSite" id="Hba_20642"/>
    </source>
</evidence>
<protein>
    <submittedName>
        <fullName evidence="4">Uncharacterized protein</fullName>
    </submittedName>
</protein>
<accession>A0A1I7XT23</accession>
<evidence type="ECO:0000256" key="2">
    <source>
        <dbReference type="SAM" id="Phobius"/>
    </source>
</evidence>
<name>A0A1I7XT23_HETBA</name>
<feature type="transmembrane region" description="Helical" evidence="2">
    <location>
        <begin position="72"/>
        <end position="93"/>
    </location>
</feature>
<feature type="compositionally biased region" description="Low complexity" evidence="1">
    <location>
        <begin position="254"/>
        <end position="284"/>
    </location>
</feature>
<keyword evidence="2" id="KW-0812">Transmembrane</keyword>
<feature type="region of interest" description="Disordered" evidence="1">
    <location>
        <begin position="226"/>
        <end position="245"/>
    </location>
</feature>
<proteinExistence type="predicted"/>
<keyword evidence="3" id="KW-1185">Reference proteome</keyword>
<evidence type="ECO:0000256" key="1">
    <source>
        <dbReference type="SAM" id="MobiDB-lite"/>
    </source>
</evidence>
<feature type="transmembrane region" description="Helical" evidence="2">
    <location>
        <begin position="21"/>
        <end position="52"/>
    </location>
</feature>
<keyword evidence="2" id="KW-0472">Membrane</keyword>
<feature type="region of interest" description="Disordered" evidence="1">
    <location>
        <begin position="254"/>
        <end position="331"/>
    </location>
</feature>
<sequence length="401" mass="45216">MLRVEFYTKRKWKNLKTMNRLRVILGPNGLFIRWSLTTICPVILSMLLIASIVNYERVYFAGRTIPVAYESVAWITMTAPLIIIPICAIQTIIRTRRNGKMLSSLFDTSQWSQESKENSEIEHQPSFPCTSEPRRENTYMYIDPASRGPTIRSCAVPAEENYGWRTGRLKECQDNISLAQSPSQPSFAASFASQATANGELNLFGSPPLSNAFMISDAITIRTKVRKRNDKNSSRTHNVSPSHNAILPANELQMEQMHSSSEQSEPMFKVSSSSNPPSHCTSTPLPRTSPCRSEPPLIRTEGAKSQSQRSKSESHDEHEADSDDDDEYGIRRQRVTVIRRFRSEDSFQAQSTGSISITPVDIVRQRSLSSVAIYDDQRQARPTQTLSQLKRPAPIDAPTRF</sequence>
<keyword evidence="2" id="KW-1133">Transmembrane helix</keyword>
<reference evidence="4" key="1">
    <citation type="submission" date="2016-11" db="UniProtKB">
        <authorList>
            <consortium name="WormBaseParasite"/>
        </authorList>
    </citation>
    <scope>IDENTIFICATION</scope>
</reference>
<evidence type="ECO:0000313" key="3">
    <source>
        <dbReference type="Proteomes" id="UP000095283"/>
    </source>
</evidence>
<dbReference type="AlphaFoldDB" id="A0A1I7XT23"/>
<feature type="region of interest" description="Disordered" evidence="1">
    <location>
        <begin position="375"/>
        <end position="401"/>
    </location>
</feature>
<organism evidence="3 4">
    <name type="scientific">Heterorhabditis bacteriophora</name>
    <name type="common">Entomopathogenic nematode worm</name>
    <dbReference type="NCBI Taxonomy" id="37862"/>
    <lineage>
        <taxon>Eukaryota</taxon>
        <taxon>Metazoa</taxon>
        <taxon>Ecdysozoa</taxon>
        <taxon>Nematoda</taxon>
        <taxon>Chromadorea</taxon>
        <taxon>Rhabditida</taxon>
        <taxon>Rhabditina</taxon>
        <taxon>Rhabditomorpha</taxon>
        <taxon>Strongyloidea</taxon>
        <taxon>Heterorhabditidae</taxon>
        <taxon>Heterorhabditis</taxon>
    </lineage>
</organism>
<dbReference type="WBParaSite" id="Hba_20642">
    <property type="protein sequence ID" value="Hba_20642"/>
    <property type="gene ID" value="Hba_20642"/>
</dbReference>